<dbReference type="EMBL" id="JACIGI010000008">
    <property type="protein sequence ID" value="MBB4285635.1"/>
    <property type="molecule type" value="Genomic_DNA"/>
</dbReference>
<dbReference type="AlphaFoldDB" id="A0A7W6RYL6"/>
<sequence length="59" mass="6743">MPVSRPAASLEPEHRDEHWVATHVRRAYSEIAREPLPDTFRSLLHKLTHRNGDQGGETS</sequence>
<evidence type="ECO:0000259" key="1">
    <source>
        <dbReference type="Pfam" id="PF18557"/>
    </source>
</evidence>
<evidence type="ECO:0000313" key="2">
    <source>
        <dbReference type="EMBL" id="MBB4285635.1"/>
    </source>
</evidence>
<accession>A0A7W6RYL6</accession>
<keyword evidence="3" id="KW-1185">Reference proteome</keyword>
<dbReference type="Pfam" id="PF18557">
    <property type="entry name" value="NepR"/>
    <property type="match status" value="1"/>
</dbReference>
<name>A0A7W6RYL6_9PROT</name>
<feature type="domain" description="Anti-sigma factor NepR" evidence="1">
    <location>
        <begin position="20"/>
        <end position="47"/>
    </location>
</feature>
<gene>
    <name evidence="2" type="ORF">GGD88_001354</name>
</gene>
<dbReference type="InterPro" id="IPR041649">
    <property type="entry name" value="NepR"/>
</dbReference>
<protein>
    <recommendedName>
        <fullName evidence="1">Anti-sigma factor NepR domain-containing protein</fullName>
    </recommendedName>
</protein>
<proteinExistence type="predicted"/>
<organism evidence="2 3">
    <name type="scientific">Roseospira goensis</name>
    <dbReference type="NCBI Taxonomy" id="391922"/>
    <lineage>
        <taxon>Bacteria</taxon>
        <taxon>Pseudomonadati</taxon>
        <taxon>Pseudomonadota</taxon>
        <taxon>Alphaproteobacteria</taxon>
        <taxon>Rhodospirillales</taxon>
        <taxon>Rhodospirillaceae</taxon>
        <taxon>Roseospira</taxon>
    </lineage>
</organism>
<comment type="caution">
    <text evidence="2">The sequence shown here is derived from an EMBL/GenBank/DDBJ whole genome shotgun (WGS) entry which is preliminary data.</text>
</comment>
<reference evidence="2 3" key="1">
    <citation type="submission" date="2020-08" db="EMBL/GenBank/DDBJ databases">
        <title>Genome sequencing of Purple Non-Sulfur Bacteria from various extreme environments.</title>
        <authorList>
            <person name="Mayer M."/>
        </authorList>
    </citation>
    <scope>NUCLEOTIDE SEQUENCE [LARGE SCALE GENOMIC DNA]</scope>
    <source>
        <strain evidence="2 3">JA135</strain>
    </source>
</reference>
<evidence type="ECO:0000313" key="3">
    <source>
        <dbReference type="Proteomes" id="UP000555728"/>
    </source>
</evidence>
<dbReference type="Proteomes" id="UP000555728">
    <property type="component" value="Unassembled WGS sequence"/>
</dbReference>